<accession>A0A2T3QQR1</accession>
<evidence type="ECO:0000313" key="3">
    <source>
        <dbReference type="Proteomes" id="UP000251647"/>
    </source>
</evidence>
<evidence type="ECO:0000259" key="1">
    <source>
        <dbReference type="Pfam" id="PF13488"/>
    </source>
</evidence>
<sequence length="166" mass="17081">MNKKLALSLMASSLIIGLTGCQATGEQYKATSYQVSALNHKQEAKTINIIAVTAAQVQVDNSQAKKTTTAVGSLLGSVAGAFIGDNQGETLVGGLLGGVAGGATGLVVSDTIMVEGVTLTYSEKNKIFTSTQIGRSCEFKPGVALVVSTEKNETRVQPNSVCVEQG</sequence>
<name>A0A2T3QQR1_PHODM</name>
<reference evidence="2 3" key="1">
    <citation type="submission" date="2018-06" db="EMBL/GenBank/DDBJ databases">
        <authorList>
            <consortium name="Pathogen Informatics"/>
            <person name="Doyle S."/>
        </authorList>
    </citation>
    <scope>NUCLEOTIDE SEQUENCE [LARGE SCALE GENOMIC DNA]</scope>
    <source>
        <strain evidence="2 3">NCTC11647</strain>
    </source>
</reference>
<organism evidence="2 3">
    <name type="scientific">Photobacterium damselae</name>
    <dbReference type="NCBI Taxonomy" id="38293"/>
    <lineage>
        <taxon>Bacteria</taxon>
        <taxon>Pseudomonadati</taxon>
        <taxon>Pseudomonadota</taxon>
        <taxon>Gammaproteobacteria</taxon>
        <taxon>Vibrionales</taxon>
        <taxon>Vibrionaceae</taxon>
        <taxon>Photobacterium</taxon>
    </lineage>
</organism>
<dbReference type="Proteomes" id="UP000251647">
    <property type="component" value="Unassembled WGS sequence"/>
</dbReference>
<dbReference type="AlphaFoldDB" id="A0A2T3QQR1"/>
<proteinExistence type="predicted"/>
<dbReference type="EMBL" id="UATL01000001">
    <property type="protein sequence ID" value="SPY27485.1"/>
    <property type="molecule type" value="Genomic_DNA"/>
</dbReference>
<dbReference type="OrthoDB" id="7272387at2"/>
<dbReference type="Pfam" id="PF13488">
    <property type="entry name" value="Gly-zipper_Omp"/>
    <property type="match status" value="1"/>
</dbReference>
<dbReference type="InterPro" id="IPR039567">
    <property type="entry name" value="Gly-zipper"/>
</dbReference>
<feature type="domain" description="Glycine zipper" evidence="1">
    <location>
        <begin position="71"/>
        <end position="110"/>
    </location>
</feature>
<gene>
    <name evidence="2" type="ORF">NCTC11647_00540</name>
</gene>
<dbReference type="RefSeq" id="WP_036764307.1">
    <property type="nucleotide sequence ID" value="NZ_CP018297.1"/>
</dbReference>
<evidence type="ECO:0000313" key="2">
    <source>
        <dbReference type="EMBL" id="SPY27485.1"/>
    </source>
</evidence>
<protein>
    <recommendedName>
        <fullName evidence="1">Glycine zipper domain-containing protein</fullName>
    </recommendedName>
</protein>
<dbReference type="PROSITE" id="PS51257">
    <property type="entry name" value="PROKAR_LIPOPROTEIN"/>
    <property type="match status" value="1"/>
</dbReference>